<sequence length="370" mass="40825">MSKKELSQSSLKSCSNLSTENFGPGVADTKDAAAHQPSRTCSTFSSACWDITEQVLRTVVAGAQYAPTPYLGSLSVVALSIFEAVQGAKENQAVLGQLAKVACELVCSVHETYIQLHDFATPQSSFSSDSTLNAHVEELLNSALQTIDKWIQGVKSRKYIQKIIASRSDLLVIQEFRDQLKAAMDKFQLRSLITIRNSVANILSQQHQMEKDAADRHNSVRETLATIHEDLQKGSVFGGPITQSPKSTLLPPVSESPQSESPLRMKSNNPFATLVSQPGSIQGNISIQNINGNYTVNSNMDKSIRENFGNVFYGQNMPFIGKMGKGGDRNWDDEPNHDSPYCGRSKPFVLRQAHAFRRGHWRGSDVISWY</sequence>
<gene>
    <name evidence="2" type="ORF">F5878DRAFT_664449</name>
</gene>
<reference evidence="2" key="1">
    <citation type="submission" date="2022-08" db="EMBL/GenBank/DDBJ databases">
        <authorList>
            <consortium name="DOE Joint Genome Institute"/>
            <person name="Min B."/>
            <person name="Riley R."/>
            <person name="Sierra-Patev S."/>
            <person name="Naranjo-Ortiz M."/>
            <person name="Looney B."/>
            <person name="Konkel Z."/>
            <person name="Slot J.C."/>
            <person name="Sakamoto Y."/>
            <person name="Steenwyk J.L."/>
            <person name="Rokas A."/>
            <person name="Carro J."/>
            <person name="Camarero S."/>
            <person name="Ferreira P."/>
            <person name="Molpeceres G."/>
            <person name="Ruiz-Duenas F.J."/>
            <person name="Serrano A."/>
            <person name="Henrissat B."/>
            <person name="Drula E."/>
            <person name="Hughes K.W."/>
            <person name="Mata J.L."/>
            <person name="Ishikawa N.K."/>
            <person name="Vargas-Isla R."/>
            <person name="Ushijima S."/>
            <person name="Smith C.A."/>
            <person name="Ahrendt S."/>
            <person name="Andreopoulos W."/>
            <person name="He G."/>
            <person name="Labutti K."/>
            <person name="Lipzen A."/>
            <person name="Ng V."/>
            <person name="Sandor L."/>
            <person name="Barry K."/>
            <person name="Martinez A.T."/>
            <person name="Xiao Y."/>
            <person name="Gibbons J.G."/>
            <person name="Terashima K."/>
            <person name="Hibbett D.S."/>
            <person name="Grigoriev I.V."/>
        </authorList>
    </citation>
    <scope>NUCLEOTIDE SEQUENCE</scope>
    <source>
        <strain evidence="2">TFB9207</strain>
    </source>
</reference>
<keyword evidence="3" id="KW-1185">Reference proteome</keyword>
<dbReference type="InterPro" id="IPR059179">
    <property type="entry name" value="MLKL-like_MCAfunc"/>
</dbReference>
<dbReference type="EMBL" id="MU806484">
    <property type="protein sequence ID" value="KAJ3834792.1"/>
    <property type="molecule type" value="Genomic_DNA"/>
</dbReference>
<feature type="compositionally biased region" description="Low complexity" evidence="1">
    <location>
        <begin position="249"/>
        <end position="262"/>
    </location>
</feature>
<protein>
    <submittedName>
        <fullName evidence="2">Uncharacterized protein</fullName>
    </submittedName>
</protein>
<evidence type="ECO:0000313" key="2">
    <source>
        <dbReference type="EMBL" id="KAJ3834792.1"/>
    </source>
</evidence>
<accession>A0AA38U997</accession>
<dbReference type="CDD" id="cd21037">
    <property type="entry name" value="MLKL_NTD"/>
    <property type="match status" value="1"/>
</dbReference>
<proteinExistence type="predicted"/>
<evidence type="ECO:0000313" key="3">
    <source>
        <dbReference type="Proteomes" id="UP001163846"/>
    </source>
</evidence>
<feature type="region of interest" description="Disordered" evidence="1">
    <location>
        <begin position="242"/>
        <end position="264"/>
    </location>
</feature>
<organism evidence="2 3">
    <name type="scientific">Lentinula raphanica</name>
    <dbReference type="NCBI Taxonomy" id="153919"/>
    <lineage>
        <taxon>Eukaryota</taxon>
        <taxon>Fungi</taxon>
        <taxon>Dikarya</taxon>
        <taxon>Basidiomycota</taxon>
        <taxon>Agaricomycotina</taxon>
        <taxon>Agaricomycetes</taxon>
        <taxon>Agaricomycetidae</taxon>
        <taxon>Agaricales</taxon>
        <taxon>Marasmiineae</taxon>
        <taxon>Omphalotaceae</taxon>
        <taxon>Lentinula</taxon>
    </lineage>
</organism>
<comment type="caution">
    <text evidence="2">The sequence shown here is derived from an EMBL/GenBank/DDBJ whole genome shotgun (WGS) entry which is preliminary data.</text>
</comment>
<name>A0AA38U997_9AGAR</name>
<dbReference type="AlphaFoldDB" id="A0AA38U997"/>
<dbReference type="Proteomes" id="UP001163846">
    <property type="component" value="Unassembled WGS sequence"/>
</dbReference>
<evidence type="ECO:0000256" key="1">
    <source>
        <dbReference type="SAM" id="MobiDB-lite"/>
    </source>
</evidence>